<name>A0A061S545_9CHLO</name>
<protein>
    <submittedName>
        <fullName evidence="2">Uncharacterized protein</fullName>
    </submittedName>
</protein>
<sequence length="330" mass="37681">KKRQDQHIQMIPKYTVVSLFFLIMFHLINISKGSDLSPGASQLLAVCVVGQVGRTEVTSKLDNLIKPNLSSMHIHVFLILQPGDAEFVNLATSECLVAPKSIEDAGKQFSEYVNTTVVHFPRKYYDVNAVVWNYPDRGPKKKFRLQRHLNQYLSFRACAREVAKQELKQNRFFDAILRIRDNSLVLRPFLVRGYASRLYRSLSESERSDVNWREMPVVVKRCASWAGYNDKVMLVPRPHMDASLCGMADDFFLTVNHQKRRVSNPEQYAKLVLQSRGVPVHREPTPQNFPIADGRCESGDSFCVVKNLKDCHPADSPVPECNRTYAKAKP</sequence>
<keyword evidence="1" id="KW-1133">Transmembrane helix</keyword>
<feature type="transmembrane region" description="Helical" evidence="1">
    <location>
        <begin position="12"/>
        <end position="28"/>
    </location>
</feature>
<organism evidence="2">
    <name type="scientific">Tetraselmis sp. GSL018</name>
    <dbReference type="NCBI Taxonomy" id="582737"/>
    <lineage>
        <taxon>Eukaryota</taxon>
        <taxon>Viridiplantae</taxon>
        <taxon>Chlorophyta</taxon>
        <taxon>core chlorophytes</taxon>
        <taxon>Chlorodendrophyceae</taxon>
        <taxon>Chlorodendrales</taxon>
        <taxon>Chlorodendraceae</taxon>
        <taxon>Tetraselmis</taxon>
    </lineage>
</organism>
<feature type="non-terminal residue" evidence="2">
    <location>
        <position position="1"/>
    </location>
</feature>
<evidence type="ECO:0000313" key="2">
    <source>
        <dbReference type="EMBL" id="JAC80302.1"/>
    </source>
</evidence>
<dbReference type="AlphaFoldDB" id="A0A061S545"/>
<evidence type="ECO:0000256" key="1">
    <source>
        <dbReference type="SAM" id="Phobius"/>
    </source>
</evidence>
<keyword evidence="1" id="KW-0812">Transmembrane</keyword>
<dbReference type="EMBL" id="GBEZ01004958">
    <property type="protein sequence ID" value="JAC80302.1"/>
    <property type="molecule type" value="Transcribed_RNA"/>
</dbReference>
<accession>A0A061S545</accession>
<reference evidence="2" key="1">
    <citation type="submission" date="2014-05" db="EMBL/GenBank/DDBJ databases">
        <title>The transcriptome of the halophilic microalga Tetraselmis sp. GSL018 isolated from the Great Salt Lake, Utah.</title>
        <authorList>
            <person name="Jinkerson R.E."/>
            <person name="D'Adamo S."/>
            <person name="Posewitz M.C."/>
        </authorList>
    </citation>
    <scope>NUCLEOTIDE SEQUENCE</scope>
    <source>
        <strain evidence="2">GSL018</strain>
    </source>
</reference>
<keyword evidence="1" id="KW-0472">Membrane</keyword>
<proteinExistence type="predicted"/>
<gene>
    <name evidence="2" type="ORF">TSPGSL018_10570</name>
</gene>